<keyword evidence="2" id="KW-1185">Reference proteome</keyword>
<gene>
    <name evidence="1" type="ORF">LOK49_LG01G03500</name>
</gene>
<evidence type="ECO:0000313" key="1">
    <source>
        <dbReference type="EMBL" id="KAI8029164.1"/>
    </source>
</evidence>
<sequence>MYKILSQQSKSQYQDDPSTTTSNVPSEFLSQAVFAGESFWGLEAAYGRVDGVVKTVTGYCGGTLRKPTYREVCEGRTGHTEAVKVTYDKRKTSYKSLCDAFWETHDPTNKDFLNFGISTHQRSVIFYKTEEEKRQAQESKIRRQMKLNRRIVTKIIPSEGGDLFFFVAENQHQKYYLQKHYRLCESLGLRSTDQFSESNIASTLNGILAMEEGLIADQLATFVKTHGLLNETKLACEDIIEDLLRRNEEKLI</sequence>
<proteinExistence type="predicted"/>
<organism evidence="1 2">
    <name type="scientific">Camellia lanceoleosa</name>
    <dbReference type="NCBI Taxonomy" id="1840588"/>
    <lineage>
        <taxon>Eukaryota</taxon>
        <taxon>Viridiplantae</taxon>
        <taxon>Streptophyta</taxon>
        <taxon>Embryophyta</taxon>
        <taxon>Tracheophyta</taxon>
        <taxon>Spermatophyta</taxon>
        <taxon>Magnoliopsida</taxon>
        <taxon>eudicotyledons</taxon>
        <taxon>Gunneridae</taxon>
        <taxon>Pentapetalae</taxon>
        <taxon>asterids</taxon>
        <taxon>Ericales</taxon>
        <taxon>Theaceae</taxon>
        <taxon>Camellia</taxon>
    </lineage>
</organism>
<accession>A0ACC0IV94</accession>
<protein>
    <submittedName>
        <fullName evidence="1">Uncharacterized protein</fullName>
    </submittedName>
</protein>
<comment type="caution">
    <text evidence="1">The sequence shown here is derived from an EMBL/GenBank/DDBJ whole genome shotgun (WGS) entry which is preliminary data.</text>
</comment>
<name>A0ACC0IV94_9ERIC</name>
<reference evidence="1 2" key="1">
    <citation type="journal article" date="2022" name="Plant J.">
        <title>Chromosome-level genome of Camellia lanceoleosa provides a valuable resource for understanding genome evolution and self-incompatibility.</title>
        <authorList>
            <person name="Gong W."/>
            <person name="Xiao S."/>
            <person name="Wang L."/>
            <person name="Liao Z."/>
            <person name="Chang Y."/>
            <person name="Mo W."/>
            <person name="Hu G."/>
            <person name="Li W."/>
            <person name="Zhao G."/>
            <person name="Zhu H."/>
            <person name="Hu X."/>
            <person name="Ji K."/>
            <person name="Xiang X."/>
            <person name="Song Q."/>
            <person name="Yuan D."/>
            <person name="Jin S."/>
            <person name="Zhang L."/>
        </authorList>
    </citation>
    <scope>NUCLEOTIDE SEQUENCE [LARGE SCALE GENOMIC DNA]</scope>
    <source>
        <strain evidence="1">SQ_2022a</strain>
    </source>
</reference>
<dbReference type="Proteomes" id="UP001060215">
    <property type="component" value="Chromosome 1"/>
</dbReference>
<dbReference type="EMBL" id="CM045758">
    <property type="protein sequence ID" value="KAI8029164.1"/>
    <property type="molecule type" value="Genomic_DNA"/>
</dbReference>
<evidence type="ECO:0000313" key="2">
    <source>
        <dbReference type="Proteomes" id="UP001060215"/>
    </source>
</evidence>